<organism evidence="2 4">
    <name type="scientific">Leptospira perolatii</name>
    <dbReference type="NCBI Taxonomy" id="2023191"/>
    <lineage>
        <taxon>Bacteria</taxon>
        <taxon>Pseudomonadati</taxon>
        <taxon>Spirochaetota</taxon>
        <taxon>Spirochaetia</taxon>
        <taxon>Leptospirales</taxon>
        <taxon>Leptospiraceae</taxon>
        <taxon>Leptospira</taxon>
    </lineage>
</organism>
<gene>
    <name evidence="1" type="ORF">CH360_04790</name>
    <name evidence="2" type="ORF">CH373_06060</name>
</gene>
<name>A0A2M9ZNT9_9LEPT</name>
<dbReference type="EMBL" id="NPDY01000002">
    <property type="protein sequence ID" value="PJZ70831.1"/>
    <property type="molecule type" value="Genomic_DNA"/>
</dbReference>
<sequence>MLRTLAWAPAHFALSLVLHGKSRAKSFTLAELRQLLVVIRHAELHSHICDSPPPICRLSTQGNHSGARHRNGIRPLLQE</sequence>
<protein>
    <submittedName>
        <fullName evidence="2">Uncharacterized protein</fullName>
    </submittedName>
</protein>
<reference evidence="3 4" key="1">
    <citation type="submission" date="2017-07" db="EMBL/GenBank/DDBJ databases">
        <title>Leptospira spp. isolated from tropical soils.</title>
        <authorList>
            <person name="Thibeaux R."/>
            <person name="Iraola G."/>
            <person name="Ferres I."/>
            <person name="Bierque E."/>
            <person name="Girault D."/>
            <person name="Soupe-Gilbert M.-E."/>
            <person name="Picardeau M."/>
            <person name="Goarant C."/>
        </authorList>
    </citation>
    <scope>NUCLEOTIDE SEQUENCE [LARGE SCALE GENOMIC DNA]</scope>
    <source>
        <strain evidence="2 4">FH1-B-B1</strain>
        <strain evidence="1 3">FH1-B-C1</strain>
    </source>
</reference>
<evidence type="ECO:0000313" key="2">
    <source>
        <dbReference type="EMBL" id="PJZ73727.1"/>
    </source>
</evidence>
<dbReference type="EMBL" id="NPDZ01000003">
    <property type="protein sequence ID" value="PJZ73727.1"/>
    <property type="molecule type" value="Genomic_DNA"/>
</dbReference>
<evidence type="ECO:0000313" key="4">
    <source>
        <dbReference type="Proteomes" id="UP000231990"/>
    </source>
</evidence>
<keyword evidence="3" id="KW-1185">Reference proteome</keyword>
<dbReference type="AlphaFoldDB" id="A0A2M9ZNT9"/>
<evidence type="ECO:0000313" key="1">
    <source>
        <dbReference type="EMBL" id="PJZ70831.1"/>
    </source>
</evidence>
<dbReference type="Proteomes" id="UP000231990">
    <property type="component" value="Unassembled WGS sequence"/>
</dbReference>
<evidence type="ECO:0000313" key="3">
    <source>
        <dbReference type="Proteomes" id="UP000231962"/>
    </source>
</evidence>
<dbReference type="Proteomes" id="UP000231962">
    <property type="component" value="Unassembled WGS sequence"/>
</dbReference>
<proteinExistence type="predicted"/>
<accession>A0A2M9ZNT9</accession>
<comment type="caution">
    <text evidence="2">The sequence shown here is derived from an EMBL/GenBank/DDBJ whole genome shotgun (WGS) entry which is preliminary data.</text>
</comment>